<evidence type="ECO:0000313" key="2">
    <source>
        <dbReference type="EMBL" id="CAG8673269.1"/>
    </source>
</evidence>
<evidence type="ECO:0000313" key="3">
    <source>
        <dbReference type="Proteomes" id="UP000789572"/>
    </source>
</evidence>
<gene>
    <name evidence="2" type="ORF">POCULU_LOCUS11090</name>
</gene>
<feature type="compositionally biased region" description="Low complexity" evidence="1">
    <location>
        <begin position="10"/>
        <end position="25"/>
    </location>
</feature>
<sequence>TASSLQPFHTTGSGSTTSQSSASQSNNNILSLPTPNSSVGSMQRMQQWPMDTSNASIGGLSNFPMTGLNMSNMSNMNPQNFSGRSTMSLGEQQLSPFGVVDDSAAELGDELIDGSLQESSLASGTTSA</sequence>
<evidence type="ECO:0000256" key="1">
    <source>
        <dbReference type="SAM" id="MobiDB-lite"/>
    </source>
</evidence>
<reference evidence="2" key="1">
    <citation type="submission" date="2021-06" db="EMBL/GenBank/DDBJ databases">
        <authorList>
            <person name="Kallberg Y."/>
            <person name="Tangrot J."/>
            <person name="Rosling A."/>
        </authorList>
    </citation>
    <scope>NUCLEOTIDE SEQUENCE</scope>
    <source>
        <strain evidence="2">IA702</strain>
    </source>
</reference>
<feature type="non-terminal residue" evidence="2">
    <location>
        <position position="1"/>
    </location>
</feature>
<dbReference type="EMBL" id="CAJVPJ010007070">
    <property type="protein sequence ID" value="CAG8673269.1"/>
    <property type="molecule type" value="Genomic_DNA"/>
</dbReference>
<feature type="non-terminal residue" evidence="2">
    <location>
        <position position="128"/>
    </location>
</feature>
<keyword evidence="3" id="KW-1185">Reference proteome</keyword>
<feature type="region of interest" description="Disordered" evidence="1">
    <location>
        <begin position="1"/>
        <end position="59"/>
    </location>
</feature>
<organism evidence="2 3">
    <name type="scientific">Paraglomus occultum</name>
    <dbReference type="NCBI Taxonomy" id="144539"/>
    <lineage>
        <taxon>Eukaryota</taxon>
        <taxon>Fungi</taxon>
        <taxon>Fungi incertae sedis</taxon>
        <taxon>Mucoromycota</taxon>
        <taxon>Glomeromycotina</taxon>
        <taxon>Glomeromycetes</taxon>
        <taxon>Paraglomerales</taxon>
        <taxon>Paraglomeraceae</taxon>
        <taxon>Paraglomus</taxon>
    </lineage>
</organism>
<comment type="caution">
    <text evidence="2">The sequence shown here is derived from an EMBL/GenBank/DDBJ whole genome shotgun (WGS) entry which is preliminary data.</text>
</comment>
<feature type="compositionally biased region" description="Polar residues" evidence="1">
    <location>
        <begin position="26"/>
        <end position="56"/>
    </location>
</feature>
<protein>
    <submittedName>
        <fullName evidence="2">2828_t:CDS:1</fullName>
    </submittedName>
</protein>
<name>A0A9N9ECR6_9GLOM</name>
<proteinExistence type="predicted"/>
<accession>A0A9N9ECR6</accession>
<dbReference type="AlphaFoldDB" id="A0A9N9ECR6"/>
<dbReference type="Proteomes" id="UP000789572">
    <property type="component" value="Unassembled WGS sequence"/>
</dbReference>